<evidence type="ECO:0000313" key="3">
    <source>
        <dbReference type="Proteomes" id="UP000268016"/>
    </source>
</evidence>
<feature type="region of interest" description="Disordered" evidence="1">
    <location>
        <begin position="218"/>
        <end position="242"/>
    </location>
</feature>
<accession>A0A3N2R4G4</accession>
<dbReference type="EMBL" id="RDRB01000004">
    <property type="protein sequence ID" value="ROU02374.1"/>
    <property type="molecule type" value="Genomic_DNA"/>
</dbReference>
<dbReference type="RefSeq" id="WP_148078734.1">
    <property type="nucleotide sequence ID" value="NZ_ML119084.1"/>
</dbReference>
<protein>
    <submittedName>
        <fullName evidence="2">Uncharacterized protein</fullName>
    </submittedName>
</protein>
<reference evidence="2 3" key="1">
    <citation type="submission" date="2018-10" db="EMBL/GenBank/DDBJ databases">
        <title>Histidinibacterium lentulum gen. nov., sp. nov., a marine bacterium from the culture broth of Picochlorum sp. 122.</title>
        <authorList>
            <person name="Wang G."/>
        </authorList>
    </citation>
    <scope>NUCLEOTIDE SEQUENCE [LARGE SCALE GENOMIC DNA]</scope>
    <source>
        <strain evidence="2 3">B17</strain>
    </source>
</reference>
<name>A0A3N2R4G4_9RHOB</name>
<dbReference type="OrthoDB" id="7848557at2"/>
<comment type="caution">
    <text evidence="2">The sequence shown here is derived from an EMBL/GenBank/DDBJ whole genome shotgun (WGS) entry which is preliminary data.</text>
</comment>
<evidence type="ECO:0000256" key="1">
    <source>
        <dbReference type="SAM" id="MobiDB-lite"/>
    </source>
</evidence>
<proteinExistence type="predicted"/>
<keyword evidence="3" id="KW-1185">Reference proteome</keyword>
<organism evidence="2 3">
    <name type="scientific">Histidinibacterium lentulum</name>
    <dbReference type="NCBI Taxonomy" id="2480588"/>
    <lineage>
        <taxon>Bacteria</taxon>
        <taxon>Pseudomonadati</taxon>
        <taxon>Pseudomonadota</taxon>
        <taxon>Alphaproteobacteria</taxon>
        <taxon>Rhodobacterales</taxon>
        <taxon>Paracoccaceae</taxon>
        <taxon>Histidinibacterium</taxon>
    </lineage>
</organism>
<sequence>MQMTTRTTLITLALDRDARPVFPQICSDLEETLSQSSAGSFRRSRVFDDFVRFSLDRLTVSVGFCDMERPGWPAPGHPDGAVALILALTTTHPLDLDQEATRNRQKLGQFLVRRIEEGQTCLDVQRTERSGGFDEDIYDAVLDSLHPPHTDFGDDFARQGLLAANSAPAFLQAMGAGSENAIILDAEVLPAAEAVPLPRRPRITSGAPPRKPRIELTRSRGTKRARPAAAQPVTPLRPKLNDTQGRRYGVAANSIFEAPETLADRLCAPDGQFIRQRPPDPEAQLRAGIREALAMPETPSIPIRLAAQTLNGAAMVLMPPIGGAMIVYASLGRANLIHSARALALSGTAVGLGHALMKAGPLLSLI</sequence>
<dbReference type="Proteomes" id="UP000268016">
    <property type="component" value="Unassembled WGS sequence"/>
</dbReference>
<evidence type="ECO:0000313" key="2">
    <source>
        <dbReference type="EMBL" id="ROU02374.1"/>
    </source>
</evidence>
<gene>
    <name evidence="2" type="ORF">EAT49_08500</name>
</gene>
<dbReference type="AlphaFoldDB" id="A0A3N2R4G4"/>